<evidence type="ECO:0000313" key="3">
    <source>
        <dbReference type="Proteomes" id="UP000483286"/>
    </source>
</evidence>
<dbReference type="InterPro" id="IPR042099">
    <property type="entry name" value="ANL_N_sf"/>
</dbReference>
<evidence type="ECO:0008006" key="4">
    <source>
        <dbReference type="Google" id="ProtNLM"/>
    </source>
</evidence>
<dbReference type="Gene3D" id="3.40.50.12780">
    <property type="entry name" value="N-terminal domain of ligase-like"/>
    <property type="match status" value="1"/>
</dbReference>
<feature type="region of interest" description="Disordered" evidence="1">
    <location>
        <begin position="411"/>
        <end position="431"/>
    </location>
</feature>
<gene>
    <name evidence="2" type="ORF">GO986_06985</name>
</gene>
<dbReference type="Proteomes" id="UP000483286">
    <property type="component" value="Unassembled WGS sequence"/>
</dbReference>
<dbReference type="EMBL" id="WQLB01000007">
    <property type="protein sequence ID" value="MVN86508.1"/>
    <property type="molecule type" value="Genomic_DNA"/>
</dbReference>
<dbReference type="AlphaFoldDB" id="A0A7C9HXU9"/>
<dbReference type="NCBIfam" id="TIGR02304">
    <property type="entry name" value="aden_form_hyp"/>
    <property type="match status" value="1"/>
</dbReference>
<dbReference type="InterPro" id="IPR012685">
    <property type="entry name" value="CHP02304_F390_synth-rel"/>
</dbReference>
<dbReference type="PANTHER" id="PTHR36932:SF1">
    <property type="entry name" value="CAPSULAR POLYSACCHARIDE BIOSYNTHESIS PROTEIN"/>
    <property type="match status" value="1"/>
</dbReference>
<keyword evidence="3" id="KW-1185">Reference proteome</keyword>
<dbReference type="PANTHER" id="PTHR36932">
    <property type="entry name" value="CAPSULAR POLYSACCHARIDE BIOSYNTHESIS PROTEIN"/>
    <property type="match status" value="1"/>
</dbReference>
<proteinExistence type="predicted"/>
<dbReference type="RefSeq" id="WP_157458569.1">
    <property type="nucleotide sequence ID" value="NZ_WQLB01000007.1"/>
</dbReference>
<organism evidence="2 3">
    <name type="scientific">Deinococcus arboris</name>
    <dbReference type="NCBI Taxonomy" id="2682977"/>
    <lineage>
        <taxon>Bacteria</taxon>
        <taxon>Thermotogati</taxon>
        <taxon>Deinococcota</taxon>
        <taxon>Deinococci</taxon>
        <taxon>Deinococcales</taxon>
        <taxon>Deinococcaceae</taxon>
        <taxon>Deinococcus</taxon>
    </lineage>
</organism>
<name>A0A7C9HXU9_9DEIO</name>
<sequence>MKALPTLLAALDDTRLTFRCRAALEAHQARLAHGHLRWVAAHSPAVAARFRAAGLPLSRWRELPPTDKAQMLATFDTLNTVGVTLEQALATARRAEQTREFTPPLLTPRGPVTVGLSTGTSGTQGVFLVSPEEQARWAGTVLRALLPGGLRGLTRRHRVAFFLRADSPLYRSVGSQRLTFRFFDLLRPLPDLVQEVTAYRPTLVVGPPAVLRAVQDAGAALRPDRVVSVAEVLEDDDARRLHAWGPVVQVYQATEGLLALPCEHGELHLTEAHVHFDLEAVGGGLVRPVITDLRRRAQPFVRHRLDDLLRLKDAPCPCGRAARRVAAVVGRQDDALRLPGPGGPVTVWPDFLRGALAGVPDLRDYRAEQTSEGALRLLLEPCTPETAAAATAAVRAALARSGADPAQVTLRASTLPPPVPGTKRRRVTRSWRPAAEEIL</sequence>
<protein>
    <recommendedName>
        <fullName evidence="4">Adenylate synthase</fullName>
    </recommendedName>
</protein>
<dbReference type="SUPFAM" id="SSF56801">
    <property type="entry name" value="Acetyl-CoA synthetase-like"/>
    <property type="match status" value="1"/>
</dbReference>
<accession>A0A7C9HXU9</accession>
<evidence type="ECO:0000313" key="2">
    <source>
        <dbReference type="EMBL" id="MVN86508.1"/>
    </source>
</evidence>
<evidence type="ECO:0000256" key="1">
    <source>
        <dbReference type="SAM" id="MobiDB-lite"/>
    </source>
</evidence>
<dbReference type="InterPro" id="IPR053158">
    <property type="entry name" value="CapK_Type1_Caps_Biosynth"/>
</dbReference>
<comment type="caution">
    <text evidence="2">The sequence shown here is derived from an EMBL/GenBank/DDBJ whole genome shotgun (WGS) entry which is preliminary data.</text>
</comment>
<reference evidence="2 3" key="1">
    <citation type="submission" date="2019-12" db="EMBL/GenBank/DDBJ databases">
        <title>Deinococcus sp. HMF7620 Genome sequencing and assembly.</title>
        <authorList>
            <person name="Kang H."/>
            <person name="Kim H."/>
            <person name="Joh K."/>
        </authorList>
    </citation>
    <scope>NUCLEOTIDE SEQUENCE [LARGE SCALE GENOMIC DNA]</scope>
    <source>
        <strain evidence="2 3">HMF7620</strain>
    </source>
</reference>